<comment type="subcellular location">
    <subcellularLocation>
        <location evidence="6">Cell membrane</location>
        <topology evidence="6">Multi-pass membrane protein</topology>
    </subcellularLocation>
    <subcellularLocation>
        <location evidence="1">Membrane</location>
        <topology evidence="1">Multi-pass membrane protein</topology>
    </subcellularLocation>
</comment>
<evidence type="ECO:0000313" key="8">
    <source>
        <dbReference type="EMBL" id="MDG5978431.1"/>
    </source>
</evidence>
<evidence type="ECO:0000256" key="6">
    <source>
        <dbReference type="RuleBase" id="RU003943"/>
    </source>
</evidence>
<feature type="transmembrane region" description="Helical" evidence="7">
    <location>
        <begin position="240"/>
        <end position="260"/>
    </location>
</feature>
<keyword evidence="3 6" id="KW-0812">Transmembrane</keyword>
<evidence type="ECO:0000313" key="9">
    <source>
        <dbReference type="Proteomes" id="UP001152876"/>
    </source>
</evidence>
<reference evidence="8" key="1">
    <citation type="submission" date="2013-01" db="EMBL/GenBank/DDBJ databases">
        <title>Genome draft of Hydrogenophaga taeniospiralis 2K1.</title>
        <authorList>
            <person name="Gomila M."/>
            <person name="Lalucat J."/>
        </authorList>
    </citation>
    <scope>NUCLEOTIDE SEQUENCE</scope>
    <source>
        <strain evidence="8">CCUG 15921</strain>
    </source>
</reference>
<dbReference type="Proteomes" id="UP001152876">
    <property type="component" value="Unassembled WGS sequence"/>
</dbReference>
<dbReference type="PANTHER" id="PTHR30477">
    <property type="entry name" value="ABC-TRANSPORTER METAL-BINDING PROTEIN"/>
    <property type="match status" value="1"/>
</dbReference>
<keyword evidence="9" id="KW-1185">Reference proteome</keyword>
<dbReference type="GO" id="GO:0010043">
    <property type="term" value="P:response to zinc ion"/>
    <property type="evidence" value="ECO:0007669"/>
    <property type="project" value="TreeGrafter"/>
</dbReference>
<dbReference type="GO" id="GO:0043190">
    <property type="term" value="C:ATP-binding cassette (ABC) transporter complex"/>
    <property type="evidence" value="ECO:0007669"/>
    <property type="project" value="InterPro"/>
</dbReference>
<dbReference type="SUPFAM" id="SSF81345">
    <property type="entry name" value="ABC transporter involved in vitamin B12 uptake, BtuC"/>
    <property type="match status" value="1"/>
</dbReference>
<name>A0A9X4NXG2_9BURK</name>
<dbReference type="RefSeq" id="WP_084236125.1">
    <property type="nucleotide sequence ID" value="NZ_AOGK01000040.1"/>
</dbReference>
<feature type="transmembrane region" description="Helical" evidence="7">
    <location>
        <begin position="266"/>
        <end position="285"/>
    </location>
</feature>
<dbReference type="PANTHER" id="PTHR30477:SF13">
    <property type="entry name" value="IRON TRANSPORT SYSTEM MEMBRANE PROTEIN HI_0360-RELATED"/>
    <property type="match status" value="1"/>
</dbReference>
<feature type="transmembrane region" description="Helical" evidence="7">
    <location>
        <begin position="184"/>
        <end position="205"/>
    </location>
</feature>
<keyword evidence="5 7" id="KW-0472">Membrane</keyword>
<feature type="transmembrane region" description="Helical" evidence="7">
    <location>
        <begin position="82"/>
        <end position="103"/>
    </location>
</feature>
<accession>A0A9X4NXG2</accession>
<keyword evidence="6" id="KW-0813">Transport</keyword>
<gene>
    <name evidence="8" type="ORF">H010_24482</name>
</gene>
<evidence type="ECO:0000256" key="1">
    <source>
        <dbReference type="ARBA" id="ARBA00004141"/>
    </source>
</evidence>
<sequence length="302" mass="31227">MNDAATLSTGWSLLLANPLLGPFLEFGFMRRALLGCLALSLSAAPVGVFLMLRRMSLTGDAMAHAILPGAAIGYLVSGLSLAAMTVGGIAAGLTVAVGSGLVARNTVLREDTSLAAFYLLSLALGVLIVSVRGNSVDLLHVLFGTVLALDDPALALLGGISAVTLVSLALLYRPLVLECLDPGFLRSVSGWSPVAHYGFLALLVINLVAGFHALGTLMAVGIMVLPAATARFWVRRIGPLLLGATAIALLASLAGLLISYHADWPTSPVIVLSLGTLYLASLLLAPHGVLRQQRPASSHLRA</sequence>
<keyword evidence="4 7" id="KW-1133">Transmembrane helix</keyword>
<feature type="transmembrane region" description="Helical" evidence="7">
    <location>
        <begin position="211"/>
        <end position="233"/>
    </location>
</feature>
<feature type="transmembrane region" description="Helical" evidence="7">
    <location>
        <begin position="115"/>
        <end position="133"/>
    </location>
</feature>
<comment type="similarity">
    <text evidence="2 6">Belongs to the ABC-3 integral membrane protein family.</text>
</comment>
<comment type="caution">
    <text evidence="8">The sequence shown here is derived from an EMBL/GenBank/DDBJ whole genome shotgun (WGS) entry which is preliminary data.</text>
</comment>
<feature type="transmembrane region" description="Helical" evidence="7">
    <location>
        <begin position="153"/>
        <end position="172"/>
    </location>
</feature>
<evidence type="ECO:0000256" key="2">
    <source>
        <dbReference type="ARBA" id="ARBA00008034"/>
    </source>
</evidence>
<evidence type="ECO:0000256" key="5">
    <source>
        <dbReference type="ARBA" id="ARBA00023136"/>
    </source>
</evidence>
<dbReference type="InterPro" id="IPR037294">
    <property type="entry name" value="ABC_BtuC-like"/>
</dbReference>
<dbReference type="Pfam" id="PF00950">
    <property type="entry name" value="ABC-3"/>
    <property type="match status" value="1"/>
</dbReference>
<evidence type="ECO:0000256" key="3">
    <source>
        <dbReference type="ARBA" id="ARBA00022692"/>
    </source>
</evidence>
<proteinExistence type="inferred from homology"/>
<evidence type="ECO:0000256" key="7">
    <source>
        <dbReference type="SAM" id="Phobius"/>
    </source>
</evidence>
<evidence type="ECO:0000256" key="4">
    <source>
        <dbReference type="ARBA" id="ARBA00022989"/>
    </source>
</evidence>
<dbReference type="InterPro" id="IPR001626">
    <property type="entry name" value="ABC_TroCD"/>
</dbReference>
<dbReference type="AlphaFoldDB" id="A0A9X4NXG2"/>
<protein>
    <submittedName>
        <fullName evidence="8">ABC transporter permease</fullName>
    </submittedName>
</protein>
<organism evidence="8 9">
    <name type="scientific">Hydrogenophaga taeniospiralis CCUG 15921</name>
    <dbReference type="NCBI Taxonomy" id="1281780"/>
    <lineage>
        <taxon>Bacteria</taxon>
        <taxon>Pseudomonadati</taxon>
        <taxon>Pseudomonadota</taxon>
        <taxon>Betaproteobacteria</taxon>
        <taxon>Burkholderiales</taxon>
        <taxon>Comamonadaceae</taxon>
        <taxon>Hydrogenophaga</taxon>
    </lineage>
</organism>
<dbReference type="GO" id="GO:0055085">
    <property type="term" value="P:transmembrane transport"/>
    <property type="evidence" value="ECO:0007669"/>
    <property type="project" value="InterPro"/>
</dbReference>
<dbReference type="OrthoDB" id="9804300at2"/>
<dbReference type="EMBL" id="AOGK01000040">
    <property type="protein sequence ID" value="MDG5978431.1"/>
    <property type="molecule type" value="Genomic_DNA"/>
</dbReference>
<feature type="transmembrane region" description="Helical" evidence="7">
    <location>
        <begin position="32"/>
        <end position="52"/>
    </location>
</feature>